<feature type="compositionally biased region" description="Low complexity" evidence="1">
    <location>
        <begin position="27"/>
        <end position="46"/>
    </location>
</feature>
<proteinExistence type="predicted"/>
<evidence type="ECO:0000313" key="3">
    <source>
        <dbReference type="EMBL" id="MEQ2591919.1"/>
    </source>
</evidence>
<name>A0ABV1I6T6_9FIRM</name>
<gene>
    <name evidence="3" type="ORF">AAAU18_03195</name>
</gene>
<keyword evidence="2" id="KW-1133">Transmembrane helix</keyword>
<reference evidence="3 4" key="1">
    <citation type="submission" date="2024-04" db="EMBL/GenBank/DDBJ databases">
        <title>Human intestinal bacterial collection.</title>
        <authorList>
            <person name="Pauvert C."/>
            <person name="Hitch T.C.A."/>
            <person name="Clavel T."/>
        </authorList>
    </citation>
    <scope>NUCLEOTIDE SEQUENCE [LARGE SCALE GENOMIC DNA]</scope>
    <source>
        <strain evidence="3 4">CLA-AA-H181</strain>
    </source>
</reference>
<comment type="caution">
    <text evidence="3">The sequence shown here is derived from an EMBL/GenBank/DDBJ whole genome shotgun (WGS) entry which is preliminary data.</text>
</comment>
<evidence type="ECO:0000313" key="4">
    <source>
        <dbReference type="Proteomes" id="UP001494672"/>
    </source>
</evidence>
<evidence type="ECO:0008006" key="5">
    <source>
        <dbReference type="Google" id="ProtNLM"/>
    </source>
</evidence>
<keyword evidence="4" id="KW-1185">Reference proteome</keyword>
<dbReference type="RefSeq" id="WP_349092787.1">
    <property type="nucleotide sequence ID" value="NZ_JBBNGJ010000002.1"/>
</dbReference>
<feature type="region of interest" description="Disordered" evidence="1">
    <location>
        <begin position="1"/>
        <end position="46"/>
    </location>
</feature>
<evidence type="ECO:0000256" key="1">
    <source>
        <dbReference type="SAM" id="MobiDB-lite"/>
    </source>
</evidence>
<protein>
    <recommendedName>
        <fullName evidence="5">Transcription initiation factor TFIID, subunit TAF12 (Also component of histone acetyltransferase SAGA)</fullName>
    </recommendedName>
</protein>
<keyword evidence="2" id="KW-0812">Transmembrane</keyword>
<evidence type="ECO:0000256" key="2">
    <source>
        <dbReference type="SAM" id="Phobius"/>
    </source>
</evidence>
<feature type="transmembrane region" description="Helical" evidence="2">
    <location>
        <begin position="156"/>
        <end position="179"/>
    </location>
</feature>
<feature type="region of interest" description="Disordered" evidence="1">
    <location>
        <begin position="639"/>
        <end position="680"/>
    </location>
</feature>
<accession>A0ABV1I6T6</accession>
<keyword evidence="2" id="KW-0472">Membrane</keyword>
<sequence>MSDNNMNQMPDGMNPNGADGPQPSQNQQGDAGQQYSADQQYAGQYGQQQYGANQQYAGQYGQQQYGANQQYAGQYGQQQYGANQQYAGQYGQQQYGANQQYAGQYGQQQYDANQQFADQYGQQMNAQQSVYDQTVNMYGDQAHKPESPKKRKGIKIAIIAVVAALVIIAAFVVVFFVFIKKSPKDAVKDAMENTAKELENNNIVGIVGADDIDVDKLDVQSDFTIDKVAGDGQLDGSTFTFDASTAKSDGQNSFKLGSSMTLAGETVSADVVMIGQTLYMSCPDLFTKTFSFDMNSVMAELDSKDAGAGGSVDSEALQKIIDEDLKPAADKLAESITYEKVGKDEFTNANGKTIKADHYTVTITTDAIDEFSQALVDCLNKYMDSNLSDDMMDQMGVTKDQLKQSIGTIPSLVSAVMTKDAVANVYVENDKVIRVDWDYDLAAAGVKISFTADYMGDGNVTSDAVTKIALTYGSDVNIELKSESKTDTSGDKISTDKKYTLSAMSGGESQEFTGNVTSDYDKNSGKMSGSISVDVQGETAQAAFEGVLADVKKGESFSINDAKLTVTVSGEDVLQCSGNLKVAEKDNKIEAPAAGDVVDYSVLNSDDVDQYINMDKMEKIVSAWSEIFDSVSVDSRLDGKFGTDSKDTEEEEPETTEAATTEKATTEKSNDSTEEEDLSKVTLSLGDKSVKINDPKGYERSYASEYTISYNDEKGDVYASYSTYTHYSASDLVKNMKDTYTEYYNDENSKVNEMTDGTVKAKDGTEVTYLVIQLTSYDMDRTEVLLVYPTGEDVVTCSISYWDKVDKVDAQKLCETFMDAIEIK</sequence>
<dbReference type="EMBL" id="JBBNGJ010000002">
    <property type="protein sequence ID" value="MEQ2591919.1"/>
    <property type="molecule type" value="Genomic_DNA"/>
</dbReference>
<organism evidence="3 4">
    <name type="scientific">Coprococcus aceti</name>
    <dbReference type="NCBI Taxonomy" id="2981786"/>
    <lineage>
        <taxon>Bacteria</taxon>
        <taxon>Bacillati</taxon>
        <taxon>Bacillota</taxon>
        <taxon>Clostridia</taxon>
        <taxon>Lachnospirales</taxon>
        <taxon>Lachnospiraceae</taxon>
        <taxon>Coprococcus</taxon>
    </lineage>
</organism>
<dbReference type="Proteomes" id="UP001494672">
    <property type="component" value="Unassembled WGS sequence"/>
</dbReference>